<gene>
    <name evidence="3" type="ORF">OHM77_00215</name>
</gene>
<dbReference type="AlphaFoldDB" id="A0AA49IYL1"/>
<evidence type="ECO:0000259" key="2">
    <source>
        <dbReference type="PROSITE" id="PS50208"/>
    </source>
</evidence>
<dbReference type="InterPro" id="IPR029030">
    <property type="entry name" value="Caspase-like_dom_sf"/>
</dbReference>
<dbReference type="SUPFAM" id="SSF52129">
    <property type="entry name" value="Caspase-like"/>
    <property type="match status" value="1"/>
</dbReference>
<dbReference type="InterPro" id="IPR011600">
    <property type="entry name" value="Pept_C14_caspase"/>
</dbReference>
<dbReference type="GO" id="GO:0006508">
    <property type="term" value="P:proteolysis"/>
    <property type="evidence" value="ECO:0007669"/>
    <property type="project" value="InterPro"/>
</dbReference>
<feature type="region of interest" description="Disordered" evidence="1">
    <location>
        <begin position="293"/>
        <end position="328"/>
    </location>
</feature>
<dbReference type="KEGG" id="npv:OHM77_00215"/>
<dbReference type="EMBL" id="CP107246">
    <property type="protein sequence ID" value="WIM05744.1"/>
    <property type="molecule type" value="Genomic_DNA"/>
</dbReference>
<dbReference type="PROSITE" id="PS50208">
    <property type="entry name" value="CASPASE_P20"/>
    <property type="match status" value="1"/>
</dbReference>
<sequence>MAAPAIAKNYALLFGNSNYSIGRLDNPANDAQDLANVLRSIGFDTTIRLNQDGDGMKNAIREFGEKLKNNDGIALFFFAGHGVQVNGENYLLPVGFPFRNEQEVEKNAVQANMVLRYMEDSKNRVNVVVLDACRNNPFIKTRSLKTRGLAPMDAPSGSLVAFSTAPGTEASDGSGRNGLYTKHLMANMKMPGMTIEQVFKRTREGVETESEREIGRKQSPREESSLKGGDMYFVPPVAKEAAADPAAVELAYWNSIANSSNTADFESYLAQYPNGKFVDLAKNRLAAARTKVASRNEARAVGDGSAASAPSSSAPSVQEAPPTRVAMAKSGGGIASTSGFSFSQGEGAVKAAEFLSIACRDAIRNKRVRIEVTEKGRSGAPFRQALVDKLQSIGVKVAAAGGAADLVVKGVIETSAGTNRMLGVNEVDLEAEFTLRLPSGKTLSAASASGGAFAGNSMKGAARDVWEEKSEAVVGKLFQDYCNQ</sequence>
<feature type="region of interest" description="Disordered" evidence="1">
    <location>
        <begin position="202"/>
        <end position="228"/>
    </location>
</feature>
<organism evidence="3">
    <name type="scientific">Candidatus Nitricoxidivorans perseverans</name>
    <dbReference type="NCBI Taxonomy" id="2975601"/>
    <lineage>
        <taxon>Bacteria</taxon>
        <taxon>Pseudomonadati</taxon>
        <taxon>Pseudomonadota</taxon>
        <taxon>Betaproteobacteria</taxon>
        <taxon>Nitrosomonadales</taxon>
        <taxon>Sterolibacteriaceae</taxon>
        <taxon>Candidatus Nitricoxidivorans</taxon>
    </lineage>
</organism>
<evidence type="ECO:0000313" key="3">
    <source>
        <dbReference type="EMBL" id="WIM05744.1"/>
    </source>
</evidence>
<dbReference type="InterPro" id="IPR052039">
    <property type="entry name" value="Caspase-related_regulators"/>
</dbReference>
<dbReference type="PANTHER" id="PTHR22576:SF37">
    <property type="entry name" value="MUCOSA-ASSOCIATED LYMPHOID TISSUE LYMPHOMA TRANSLOCATION PROTEIN 1"/>
    <property type="match status" value="1"/>
</dbReference>
<feature type="domain" description="Caspase family p20" evidence="2">
    <location>
        <begin position="7"/>
        <end position="137"/>
    </location>
</feature>
<dbReference type="GO" id="GO:0004197">
    <property type="term" value="F:cysteine-type endopeptidase activity"/>
    <property type="evidence" value="ECO:0007669"/>
    <property type="project" value="InterPro"/>
</dbReference>
<reference evidence="3" key="1">
    <citation type="journal article" date="2023" name="Nat. Microbiol.">
        <title>Enrichment and characterization of a nitric oxide-reducing microbial community in a continuous bioreactor.</title>
        <authorList>
            <person name="Garrido-Amador P."/>
            <person name="Stortenbeker N."/>
            <person name="Wessels H.J.C.T."/>
            <person name="Speth D.R."/>
            <person name="Garcia-Heredia I."/>
            <person name="Kartal B."/>
        </authorList>
    </citation>
    <scope>NUCLEOTIDE SEQUENCE</scope>
    <source>
        <strain evidence="3">MAG1</strain>
    </source>
</reference>
<feature type="compositionally biased region" description="Basic and acidic residues" evidence="1">
    <location>
        <begin position="202"/>
        <end position="225"/>
    </location>
</feature>
<dbReference type="InterPro" id="IPR001309">
    <property type="entry name" value="Pept_C14_p20"/>
</dbReference>
<evidence type="ECO:0000256" key="1">
    <source>
        <dbReference type="SAM" id="MobiDB-lite"/>
    </source>
</evidence>
<proteinExistence type="predicted"/>
<name>A0AA49IYL1_9PROT</name>
<feature type="compositionally biased region" description="Low complexity" evidence="1">
    <location>
        <begin position="305"/>
        <end position="316"/>
    </location>
</feature>
<dbReference type="Proteomes" id="UP001234916">
    <property type="component" value="Chromosome"/>
</dbReference>
<dbReference type="PANTHER" id="PTHR22576">
    <property type="entry name" value="MUCOSA ASSOCIATED LYMPHOID TISSUE LYMPHOMA TRANSLOCATION PROTEIN 1/PARACASPASE"/>
    <property type="match status" value="1"/>
</dbReference>
<dbReference type="Gene3D" id="3.40.50.1460">
    <property type="match status" value="1"/>
</dbReference>
<protein>
    <submittedName>
        <fullName evidence="3">Caspase family protein</fullName>
    </submittedName>
</protein>
<accession>A0AA49IYL1</accession>
<dbReference type="Pfam" id="PF00656">
    <property type="entry name" value="Peptidase_C14"/>
    <property type="match status" value="1"/>
</dbReference>